<dbReference type="EMBL" id="FMZR01000016">
    <property type="protein sequence ID" value="SDE19114.1"/>
    <property type="molecule type" value="Genomic_DNA"/>
</dbReference>
<organism evidence="1 2">
    <name type="scientific">Bacillus wiedmannii</name>
    <dbReference type="NCBI Taxonomy" id="1890302"/>
    <lineage>
        <taxon>Bacteria</taxon>
        <taxon>Bacillati</taxon>
        <taxon>Bacillota</taxon>
        <taxon>Bacilli</taxon>
        <taxon>Bacillales</taxon>
        <taxon>Bacillaceae</taxon>
        <taxon>Bacillus</taxon>
        <taxon>Bacillus cereus group</taxon>
    </lineage>
</organism>
<name>A0A1G7AW62_9BACI</name>
<evidence type="ECO:0000313" key="2">
    <source>
        <dbReference type="Proteomes" id="UP000183507"/>
    </source>
</evidence>
<protein>
    <submittedName>
        <fullName evidence="1">Uncharacterized protein</fullName>
    </submittedName>
</protein>
<dbReference type="RefSeq" id="WP_080483086.1">
    <property type="nucleotide sequence ID" value="NZ_FMZR01000016.1"/>
</dbReference>
<reference evidence="2" key="1">
    <citation type="submission" date="2016-10" db="EMBL/GenBank/DDBJ databases">
        <authorList>
            <person name="Varghese N."/>
        </authorList>
    </citation>
    <scope>NUCLEOTIDE SEQUENCE [LARGE SCALE GENOMIC DNA]</scope>
    <source>
        <strain evidence="2">KPR-7A</strain>
    </source>
</reference>
<proteinExistence type="predicted"/>
<sequence length="126" mass="14891">MEALMNETINCHWKPRIFDAEEARMLYERKTCEVLFRKVITPPKKEFKNEKLKPLSFMLHYIQTADGFEFLLHKELDDNEIDRVQEGIFQYGGKTYLSCLAIFPSEEQSMIVVRSNWDAAKALNRL</sequence>
<dbReference type="Proteomes" id="UP000183507">
    <property type="component" value="Unassembled WGS sequence"/>
</dbReference>
<evidence type="ECO:0000313" key="1">
    <source>
        <dbReference type="EMBL" id="SDE19114.1"/>
    </source>
</evidence>
<accession>A0A1G7AW62</accession>
<gene>
    <name evidence="1" type="ORF">SAMN04487767_11640</name>
</gene>
<dbReference type="AlphaFoldDB" id="A0A1G7AW62"/>